<gene>
    <name evidence="2" type="ORF">EYW47_00475</name>
</gene>
<sequence>MGAPKWTEEELAIAKMIHESDKTVKELAHLLPGRPFYGIKYMVSSVGNGIKKRGNTSVAISIALLELEKNPGQTIAELAEKTGFNQDHLSRLIRRHHGKGLYVSSWRVHLGHKIERWSIGDLPDAPKPARQSLDEKRRKDRTRWEIWSARRNPFDGIVKQLNGRVHEPTGPTGRVFKQDMTGESLEDRRKAA</sequence>
<organism evidence="2 3">
    <name type="scientific">Paraburkholderia silviterrae</name>
    <dbReference type="NCBI Taxonomy" id="2528715"/>
    <lineage>
        <taxon>Bacteria</taxon>
        <taxon>Pseudomonadati</taxon>
        <taxon>Pseudomonadota</taxon>
        <taxon>Betaproteobacteria</taxon>
        <taxon>Burkholderiales</taxon>
        <taxon>Burkholderiaceae</taxon>
        <taxon>Paraburkholderia</taxon>
    </lineage>
</organism>
<name>A0A4R5MGJ8_9BURK</name>
<protein>
    <submittedName>
        <fullName evidence="2">Uncharacterized protein</fullName>
    </submittedName>
</protein>
<accession>A0A4R5MGJ8</accession>
<comment type="caution">
    <text evidence="2">The sequence shown here is derived from an EMBL/GenBank/DDBJ whole genome shotgun (WGS) entry which is preliminary data.</text>
</comment>
<dbReference type="AlphaFoldDB" id="A0A4R5MGJ8"/>
<reference evidence="2 3" key="1">
    <citation type="submission" date="2019-03" db="EMBL/GenBank/DDBJ databases">
        <title>Paraburkholderia sp. 4M-K11, isolated from subtropical forest soil.</title>
        <authorList>
            <person name="Gao Z.-H."/>
            <person name="Qiu L.-H."/>
        </authorList>
    </citation>
    <scope>NUCLEOTIDE SEQUENCE [LARGE SCALE GENOMIC DNA]</scope>
    <source>
        <strain evidence="2 3">4M-K11</strain>
    </source>
</reference>
<dbReference type="EMBL" id="SMRP01000001">
    <property type="protein sequence ID" value="TDG25880.1"/>
    <property type="molecule type" value="Genomic_DNA"/>
</dbReference>
<evidence type="ECO:0000313" key="2">
    <source>
        <dbReference type="EMBL" id="TDG25880.1"/>
    </source>
</evidence>
<feature type="region of interest" description="Disordered" evidence="1">
    <location>
        <begin position="163"/>
        <end position="192"/>
    </location>
</feature>
<proteinExistence type="predicted"/>
<evidence type="ECO:0000313" key="3">
    <source>
        <dbReference type="Proteomes" id="UP000295722"/>
    </source>
</evidence>
<keyword evidence="3" id="KW-1185">Reference proteome</keyword>
<dbReference type="RefSeq" id="WP_133192932.1">
    <property type="nucleotide sequence ID" value="NZ_JBHUCW010000015.1"/>
</dbReference>
<dbReference type="Proteomes" id="UP000295722">
    <property type="component" value="Unassembled WGS sequence"/>
</dbReference>
<evidence type="ECO:0000256" key="1">
    <source>
        <dbReference type="SAM" id="MobiDB-lite"/>
    </source>
</evidence>